<sequence>MDKIIYPYIPNSAPEVKKQMLEELGLKDVEEIYAEIPEHLRFKDEMDLPEPLLSEYELKRHVEEILAQDKDCKEYLNFLGGGTWQHYVPEVCDTINSRDEFLTAYVGAAYADHGKYQAMFEFTSMLGELLDFDVVSTPTYDWGMAAGYAIRMAARMTGKNEVLIPKTISPDRYLCIKNLCKPTIRIKLIQYDRKTGLLDLEDLKAKISDKTAAVYFENPSYLGFIETQGEEISRITHEKDAISIVGVDPSSLGVLEPPSHYGADIACGELQPLGIHINAGGGLAGFIASRDEEKYVAEYPTQLWGITETTREGEYGFGDVSFERTSYASRENAKDFLGTQTALWGITAGVYLALMGPKGMQELGEGIMQRVDYAQKVLSKIPGVKVPLLSSINFKEFIVNFDATGKKISEINRDLLDYGIFGGKDLSKEFPELGNNALYCITEIHTKSDIDRLADALKKVLA</sequence>
<dbReference type="EMBL" id="LT669839">
    <property type="protein sequence ID" value="SHD77567.1"/>
    <property type="molecule type" value="Genomic_DNA"/>
</dbReference>
<dbReference type="Pfam" id="PF02347">
    <property type="entry name" value="GDC-P"/>
    <property type="match status" value="1"/>
</dbReference>
<dbReference type="AlphaFoldDB" id="A0A1M4PQ05"/>
<evidence type="ECO:0000313" key="3">
    <source>
        <dbReference type="EMBL" id="SHD77567.1"/>
    </source>
</evidence>
<dbReference type="InterPro" id="IPR023010">
    <property type="entry name" value="GcvPA"/>
</dbReference>
<dbReference type="Proteomes" id="UP000245423">
    <property type="component" value="Chromosome 1"/>
</dbReference>
<keyword evidence="4" id="KW-1185">Reference proteome</keyword>
<gene>
    <name evidence="3" type="primary">gcvPA</name>
    <name evidence="3" type="ORF">CUESP1_2213</name>
</gene>
<dbReference type="Gene3D" id="3.40.640.10">
    <property type="entry name" value="Type I PLP-dependent aspartate aminotransferase-like (Major domain)"/>
    <property type="match status" value="1"/>
</dbReference>
<dbReference type="SUPFAM" id="SSF53383">
    <property type="entry name" value="PLP-dependent transferases"/>
    <property type="match status" value="1"/>
</dbReference>
<accession>A0A1M4PQ05</accession>
<dbReference type="InterPro" id="IPR015424">
    <property type="entry name" value="PyrdxlP-dep_Trfase"/>
</dbReference>
<dbReference type="InterPro" id="IPR015422">
    <property type="entry name" value="PyrdxlP-dep_Trfase_small"/>
</dbReference>
<dbReference type="Gene3D" id="3.90.1150.10">
    <property type="entry name" value="Aspartate Aminotransferase, domain 1"/>
    <property type="match status" value="1"/>
</dbReference>
<dbReference type="GO" id="GO:0009116">
    <property type="term" value="P:nucleoside metabolic process"/>
    <property type="evidence" value="ECO:0007669"/>
    <property type="project" value="InterPro"/>
</dbReference>
<organism evidence="3 4">
    <name type="scientific">[Clostridium] ultunense Esp</name>
    <dbReference type="NCBI Taxonomy" id="1288971"/>
    <lineage>
        <taxon>Bacteria</taxon>
        <taxon>Bacillati</taxon>
        <taxon>Bacillota</taxon>
        <taxon>Tissierellia</taxon>
        <taxon>Tissierellales</taxon>
        <taxon>Tepidimicrobiaceae</taxon>
        <taxon>Schnuerera</taxon>
    </lineage>
</organism>
<keyword evidence="1 3" id="KW-0560">Oxidoreductase</keyword>
<dbReference type="InterPro" id="IPR015421">
    <property type="entry name" value="PyrdxlP-dep_Trfase_major"/>
</dbReference>
<evidence type="ECO:0000313" key="4">
    <source>
        <dbReference type="Proteomes" id="UP000245423"/>
    </source>
</evidence>
<dbReference type="GO" id="GO:0004375">
    <property type="term" value="F:glycine dehydrogenase (decarboxylating) activity"/>
    <property type="evidence" value="ECO:0007669"/>
    <property type="project" value="UniProtKB-EC"/>
</dbReference>
<name>A0A1M4PQ05_9FIRM</name>
<evidence type="ECO:0000256" key="1">
    <source>
        <dbReference type="ARBA" id="ARBA00023002"/>
    </source>
</evidence>
<dbReference type="EC" id="1.4.4.2" evidence="3"/>
<dbReference type="PANTHER" id="PTHR42806">
    <property type="entry name" value="GLYCINE CLEAVAGE SYSTEM P-PROTEIN"/>
    <property type="match status" value="1"/>
</dbReference>
<dbReference type="NCBIfam" id="NF001696">
    <property type="entry name" value="PRK00451.1"/>
    <property type="match status" value="1"/>
</dbReference>
<dbReference type="InterPro" id="IPR049315">
    <property type="entry name" value="GDC-P_N"/>
</dbReference>
<reference evidence="3 4" key="1">
    <citation type="submission" date="2016-11" db="EMBL/GenBank/DDBJ databases">
        <authorList>
            <person name="Manzoor S."/>
        </authorList>
    </citation>
    <scope>NUCLEOTIDE SEQUENCE [LARGE SCALE GENOMIC DNA]</scope>
    <source>
        <strain evidence="3">Clostridium ultunense strain Esp</strain>
    </source>
</reference>
<dbReference type="OrthoDB" id="9771867at2"/>
<evidence type="ECO:0000259" key="2">
    <source>
        <dbReference type="Pfam" id="PF02347"/>
    </source>
</evidence>
<proteinExistence type="predicted"/>
<dbReference type="RefSeq" id="WP_025641631.1">
    <property type="nucleotide sequence ID" value="NZ_LT669839.1"/>
</dbReference>
<protein>
    <submittedName>
        <fullName evidence="3">Putative glycine dehydrogenase (Decarboxylating) subunit 1</fullName>
        <ecNumber evidence="3">1.4.4.2</ecNumber>
    </submittedName>
</protein>
<feature type="domain" description="Glycine cleavage system P-protein N-terminal" evidence="2">
    <location>
        <begin position="8"/>
        <end position="454"/>
    </location>
</feature>
<dbReference type="PANTHER" id="PTHR42806:SF1">
    <property type="entry name" value="GLYCINE DEHYDROGENASE (DECARBOXYLATING)"/>
    <property type="match status" value="1"/>
</dbReference>